<reference evidence="3" key="1">
    <citation type="submission" date="2016-03" db="EMBL/GenBank/DDBJ databases">
        <title>Culture-independent genomics supports pathogen discovery for uncultivable bacteria within the genus Chlamydia.</title>
        <authorList>
            <person name="Taylor-Brown A."/>
            <person name="Bachmann N.L."/>
            <person name="Borel N."/>
            <person name="Polkinghorne A."/>
        </authorList>
    </citation>
    <scope>NUCLEOTIDE SEQUENCE [LARGE SCALE GENOMIC DNA]</scope>
    <source>
        <strain evidence="3">2742-308</strain>
    </source>
</reference>
<feature type="transmembrane region" description="Helical" evidence="1">
    <location>
        <begin position="87"/>
        <end position="112"/>
    </location>
</feature>
<feature type="transmembrane region" description="Helical" evidence="1">
    <location>
        <begin position="173"/>
        <end position="191"/>
    </location>
</feature>
<keyword evidence="1" id="KW-0812">Transmembrane</keyword>
<organism evidence="2 3">
    <name type="scientific">Candidatus Chlamydia sanziniae</name>
    <dbReference type="NCBI Taxonomy" id="1806891"/>
    <lineage>
        <taxon>Bacteria</taxon>
        <taxon>Pseudomonadati</taxon>
        <taxon>Chlamydiota</taxon>
        <taxon>Chlamydiia</taxon>
        <taxon>Chlamydiales</taxon>
        <taxon>Chlamydiaceae</taxon>
        <taxon>Chlamydia/Chlamydophila group</taxon>
        <taxon>Chlamydia</taxon>
    </lineage>
</organism>
<feature type="transmembrane region" description="Helical" evidence="1">
    <location>
        <begin position="239"/>
        <end position="262"/>
    </location>
</feature>
<sequence>MSYFNLSAVNAQLKPISEDNFYDPNLWSQNYLKKTYSEMTEVLSTLSLKQKYKVHFIIRIGLVALGALFILSILVAIISLIQAQLVVFSWPVIVGAILIPLILFGGGGGILYSLGKKVDIFAATRICLFDERRWVFMPLFYKGSQYKSFQFDVCMDLSTLDHKGSGIALVYRFPYEFHVLPIFIVLFLVLSRMVYNLIRFFIIPFYILFRMVYDYFFCKSLFEEERFIYNDIVREMGRSLAALLKAPFYGSAYIMTTFYALLSPLAGRVALGSLERDWNDDVIYSRAHILFAGNQKNFHFEGEGNRLGLGQHGCYSLRCCQPVAVFLFKEGKIISGGSPSIQYVGPACHKAYPD</sequence>
<feature type="transmembrane region" description="Helical" evidence="1">
    <location>
        <begin position="197"/>
        <end position="218"/>
    </location>
</feature>
<evidence type="ECO:0000256" key="1">
    <source>
        <dbReference type="SAM" id="Phobius"/>
    </source>
</evidence>
<evidence type="ECO:0000313" key="2">
    <source>
        <dbReference type="EMBL" id="ANH79030.1"/>
    </source>
</evidence>
<dbReference type="EMBL" id="CP014639">
    <property type="protein sequence ID" value="ANH79030.1"/>
    <property type="molecule type" value="Genomic_DNA"/>
</dbReference>
<keyword evidence="1" id="KW-0472">Membrane</keyword>
<name>A0A1A9HVJ5_9CHLA</name>
<dbReference type="PATRIC" id="fig|1806891.3.peg.853"/>
<accession>A0A1A9HVJ5</accession>
<dbReference type="Proteomes" id="UP000078162">
    <property type="component" value="Chromosome"/>
</dbReference>
<dbReference type="OrthoDB" id="19079at2"/>
<dbReference type="KEGG" id="csaz:Cs308_0860"/>
<feature type="transmembrane region" description="Helical" evidence="1">
    <location>
        <begin position="56"/>
        <end position="81"/>
    </location>
</feature>
<evidence type="ECO:0000313" key="3">
    <source>
        <dbReference type="Proteomes" id="UP000078162"/>
    </source>
</evidence>
<gene>
    <name evidence="2" type="ORF">Cs308_0860</name>
</gene>
<dbReference type="STRING" id="1806891.Cs308_0860"/>
<keyword evidence="3" id="KW-1185">Reference proteome</keyword>
<proteinExistence type="predicted"/>
<dbReference type="AlphaFoldDB" id="A0A1A9HVJ5"/>
<dbReference type="RefSeq" id="WP_066482929.1">
    <property type="nucleotide sequence ID" value="NZ_CP014639.1"/>
</dbReference>
<keyword evidence="1" id="KW-1133">Transmembrane helix</keyword>
<protein>
    <submittedName>
        <fullName evidence="2">Uncharacterized protein</fullName>
    </submittedName>
</protein>